<dbReference type="Gene3D" id="3.30.1540.20">
    <property type="entry name" value="MutL, C-terminal domain, dimerisation subdomain"/>
    <property type="match status" value="1"/>
</dbReference>
<dbReference type="GO" id="GO:0016887">
    <property type="term" value="F:ATP hydrolysis activity"/>
    <property type="evidence" value="ECO:0007669"/>
    <property type="project" value="InterPro"/>
</dbReference>
<dbReference type="InterPro" id="IPR036890">
    <property type="entry name" value="HATPase_C_sf"/>
</dbReference>
<feature type="compositionally biased region" description="Acidic residues" evidence="3">
    <location>
        <begin position="576"/>
        <end position="588"/>
    </location>
</feature>
<feature type="region of interest" description="Disordered" evidence="3">
    <location>
        <begin position="390"/>
        <end position="448"/>
    </location>
</feature>
<dbReference type="Pfam" id="PF13589">
    <property type="entry name" value="HATPase_c_3"/>
    <property type="match status" value="1"/>
</dbReference>
<dbReference type="SUPFAM" id="SSF54211">
    <property type="entry name" value="Ribosomal protein S5 domain 2-like"/>
    <property type="match status" value="1"/>
</dbReference>
<feature type="domain" description="MutL C-terminal dimerisation" evidence="4">
    <location>
        <begin position="694"/>
        <end position="845"/>
    </location>
</feature>
<dbReference type="CDD" id="cd16926">
    <property type="entry name" value="HATPase_MutL-MLH-PMS-like"/>
    <property type="match status" value="1"/>
</dbReference>
<dbReference type="InterPro" id="IPR013507">
    <property type="entry name" value="DNA_mismatch_S5_2-like"/>
</dbReference>
<keyword evidence="2" id="KW-0227">DNA damage</keyword>
<dbReference type="Gene3D" id="3.30.230.10">
    <property type="match status" value="1"/>
</dbReference>
<feature type="region of interest" description="Disordered" evidence="3">
    <location>
        <begin position="567"/>
        <end position="594"/>
    </location>
</feature>
<dbReference type="NCBIfam" id="TIGR00585">
    <property type="entry name" value="mutl"/>
    <property type="match status" value="1"/>
</dbReference>
<dbReference type="GO" id="GO:0030983">
    <property type="term" value="F:mismatched DNA binding"/>
    <property type="evidence" value="ECO:0007669"/>
    <property type="project" value="InterPro"/>
</dbReference>
<protein>
    <recommendedName>
        <fullName evidence="8">DNA mismatch repair protein MutL</fullName>
    </recommendedName>
</protein>
<dbReference type="GO" id="GO:0006298">
    <property type="term" value="P:mismatch repair"/>
    <property type="evidence" value="ECO:0007669"/>
    <property type="project" value="InterPro"/>
</dbReference>
<feature type="compositionally biased region" description="Basic and acidic residues" evidence="3">
    <location>
        <begin position="483"/>
        <end position="493"/>
    </location>
</feature>
<dbReference type="GO" id="GO:0140664">
    <property type="term" value="F:ATP-dependent DNA damage sensor activity"/>
    <property type="evidence" value="ECO:0007669"/>
    <property type="project" value="InterPro"/>
</dbReference>
<dbReference type="GO" id="GO:0032389">
    <property type="term" value="C:MutLalpha complex"/>
    <property type="evidence" value="ECO:0007669"/>
    <property type="project" value="TreeGrafter"/>
</dbReference>
<dbReference type="InterPro" id="IPR038973">
    <property type="entry name" value="MutL/Mlh/Pms-like"/>
</dbReference>
<dbReference type="PANTHER" id="PTHR10073">
    <property type="entry name" value="DNA MISMATCH REPAIR PROTEIN MLH, PMS, MUTL"/>
    <property type="match status" value="1"/>
</dbReference>
<dbReference type="InterPro" id="IPR014721">
    <property type="entry name" value="Ribsml_uS5_D2-typ_fold_subgr"/>
</dbReference>
<evidence type="ECO:0000256" key="3">
    <source>
        <dbReference type="SAM" id="MobiDB-lite"/>
    </source>
</evidence>
<dbReference type="Pfam" id="PF08676">
    <property type="entry name" value="MutL_C"/>
    <property type="match status" value="1"/>
</dbReference>
<dbReference type="GO" id="GO:0005524">
    <property type="term" value="F:ATP binding"/>
    <property type="evidence" value="ECO:0007669"/>
    <property type="project" value="InterPro"/>
</dbReference>
<dbReference type="InterPro" id="IPR014790">
    <property type="entry name" value="MutL_C"/>
</dbReference>
<accession>A0A7H9HNY0</accession>
<dbReference type="Pfam" id="PF01119">
    <property type="entry name" value="DNA_mis_repair"/>
    <property type="match status" value="1"/>
</dbReference>
<evidence type="ECO:0008006" key="8">
    <source>
        <dbReference type="Google" id="ProtNLM"/>
    </source>
</evidence>
<name>A0A7H9HNY0_9SACH</name>
<feature type="compositionally biased region" description="Basic and acidic residues" evidence="3">
    <location>
        <begin position="502"/>
        <end position="525"/>
    </location>
</feature>
<evidence type="ECO:0000259" key="5">
    <source>
        <dbReference type="SMART" id="SM01340"/>
    </source>
</evidence>
<dbReference type="GO" id="GO:0061982">
    <property type="term" value="P:meiosis I cell cycle process"/>
    <property type="evidence" value="ECO:0007669"/>
    <property type="project" value="UniProtKB-ARBA"/>
</dbReference>
<evidence type="ECO:0000313" key="7">
    <source>
        <dbReference type="Proteomes" id="UP000510647"/>
    </source>
</evidence>
<feature type="domain" description="DNA mismatch repair protein S5" evidence="5">
    <location>
        <begin position="215"/>
        <end position="355"/>
    </location>
</feature>
<evidence type="ECO:0000259" key="4">
    <source>
        <dbReference type="SMART" id="SM00853"/>
    </source>
</evidence>
<reference evidence="6 7" key="1">
    <citation type="submission" date="2020-06" db="EMBL/GenBank/DDBJ databases">
        <title>The yeast mating-type switching endonuclease HO is a domesticated member of an unorthodox homing genetic element family.</title>
        <authorList>
            <person name="Coughlan A.Y."/>
            <person name="Lombardi L."/>
            <person name="Braun-Galleani S."/>
            <person name="Martos A.R."/>
            <person name="Galeote V."/>
            <person name="Bigey F."/>
            <person name="Dequin S."/>
            <person name="Byrne K.P."/>
            <person name="Wolfe K.H."/>
        </authorList>
    </citation>
    <scope>NUCLEOTIDE SEQUENCE [LARGE SCALE GENOMIC DNA]</scope>
    <source>
        <strain evidence="6 7">CBS2947</strain>
    </source>
</reference>
<dbReference type="SMART" id="SM00853">
    <property type="entry name" value="MutL_C"/>
    <property type="match status" value="1"/>
</dbReference>
<proteinExistence type="inferred from homology"/>
<feature type="region of interest" description="Disordered" evidence="3">
    <location>
        <begin position="477"/>
        <end position="525"/>
    </location>
</feature>
<dbReference type="Gene3D" id="3.30.1370.100">
    <property type="entry name" value="MutL, C-terminal domain, regulatory subdomain"/>
    <property type="match status" value="1"/>
</dbReference>
<dbReference type="CDD" id="cd03484">
    <property type="entry name" value="MutL_Trans_hPMS_2_like"/>
    <property type="match status" value="1"/>
</dbReference>
<dbReference type="PROSITE" id="PS00058">
    <property type="entry name" value="DNA_MISMATCH_REPAIR_1"/>
    <property type="match status" value="1"/>
</dbReference>
<dbReference type="AlphaFoldDB" id="A0A7H9HNY0"/>
<dbReference type="SUPFAM" id="SSF118116">
    <property type="entry name" value="DNA mismatch repair protein MutL"/>
    <property type="match status" value="1"/>
</dbReference>
<dbReference type="Proteomes" id="UP000510647">
    <property type="component" value="Chromosome 2"/>
</dbReference>
<dbReference type="FunFam" id="3.30.1370.100:FF:000001">
    <property type="entry name" value="Mismatch repair endonuclease pms1, putative"/>
    <property type="match status" value="1"/>
</dbReference>
<gene>
    <name evidence="6" type="ORF">HG537_0B02690</name>
</gene>
<dbReference type="SMART" id="SM01340">
    <property type="entry name" value="DNA_mis_repair"/>
    <property type="match status" value="1"/>
</dbReference>
<feature type="compositionally biased region" description="Low complexity" evidence="3">
    <location>
        <begin position="429"/>
        <end position="446"/>
    </location>
</feature>
<dbReference type="InterPro" id="IPR014762">
    <property type="entry name" value="DNA_mismatch_repair_CS"/>
</dbReference>
<dbReference type="PANTHER" id="PTHR10073:SF52">
    <property type="entry name" value="MISMATCH REPAIR ENDONUCLEASE PMS2"/>
    <property type="match status" value="1"/>
</dbReference>
<sequence length="891" mass="101357">MTRILAIGGDDIHRITSSQVIVDLITCVKELVDNSIDANGHQIELVFKNYGVESIECIDDGDGISCENFESLALKHFTSKIRTFKDVSCVTTLGFRGEALSSICSVAKLSVVTTTRPPRADKLEYDTNGVLSSKTTVSRNKGTTVCISDLFYNLPVRRKELEKNHKRQFAKCLSLLQAYAVIQDDVQFSVWNIASNQRKRLILSTARCQDIPKKILSIFGSSSMRGLAPIEFKLDLNPYKKMMNKYKVEGYHDLDYVINVNGYISKSSFGCGRSAKDRQFISVNKRPVEYPALLQCCNEVYHNFNNVQFPTIFLDLNLSPQLLDVNVTPDKRTIMLHNERYIIEVFRENLINYYDSQELVLPKSGLSQADHPKVKKRRLASQILESHYCKDDSSDDECFQSSLSAPAKEEPGTSSTPMARRDTTPFEKPSISTPSHSNVSSTSAASKQNLPSEFVKTKEFQQSDSCLYDASNDSFYDELAPESSRDASEDITKTPKSQNLKDTLERYKKSSQEDSKSNDKDTGSLDKTESIVVEIDGKKLDYQAKYSKSEGLAFICEAASSPTEPCCDDHAKSEMRDDESEQEPEDDSFYASMGPREVNMRSDISWRITRNVPHSAYRSLTDRSDSKRFEGKGLVIKQNINTSFPMVKSMLSWRQQIGNHVNSFKRNEDLENFDEGERYLTLTVKKSDFDVMEVVGQFNLGFIIVTRHIKDKYDLFIIDQHASDEKYNFEILQKSTTFKSQKLIAPLPVELSVIDELLVMEHLDIFEKNGFKLIVNEQETQGCKIEITSLPVSKRTLFSVDDFYELVYLIKENSGLHRDAIRCSKIRSMFAMRACRSSIMIGKPLAKATMTKVVRHLSELDKPWNCPHGRPTMRHLMEIKDWDSFSSDYEI</sequence>
<dbReference type="SUPFAM" id="SSF55874">
    <property type="entry name" value="ATPase domain of HSP90 chaperone/DNA topoisomerase II/histidine kinase"/>
    <property type="match status" value="1"/>
</dbReference>
<organism evidence="6 7">
    <name type="scientific">Torulaspora globosa</name>
    <dbReference type="NCBI Taxonomy" id="48254"/>
    <lineage>
        <taxon>Eukaryota</taxon>
        <taxon>Fungi</taxon>
        <taxon>Dikarya</taxon>
        <taxon>Ascomycota</taxon>
        <taxon>Saccharomycotina</taxon>
        <taxon>Saccharomycetes</taxon>
        <taxon>Saccharomycetales</taxon>
        <taxon>Saccharomycetaceae</taxon>
        <taxon>Torulaspora</taxon>
    </lineage>
</organism>
<dbReference type="InterPro" id="IPR042120">
    <property type="entry name" value="MutL_C_dimsub"/>
</dbReference>
<dbReference type="InterPro" id="IPR020568">
    <property type="entry name" value="Ribosomal_Su5_D2-typ_SF"/>
</dbReference>
<evidence type="ECO:0000256" key="2">
    <source>
        <dbReference type="ARBA" id="ARBA00022763"/>
    </source>
</evidence>
<evidence type="ECO:0000256" key="1">
    <source>
        <dbReference type="ARBA" id="ARBA00006082"/>
    </source>
</evidence>
<dbReference type="InterPro" id="IPR042121">
    <property type="entry name" value="MutL_C_regsub"/>
</dbReference>
<dbReference type="FunFam" id="3.30.565.10:FF:000017">
    <property type="entry name" value="PMS1 homolog 1, mismatch repair system component"/>
    <property type="match status" value="1"/>
</dbReference>
<keyword evidence="7" id="KW-1185">Reference proteome</keyword>
<evidence type="ECO:0000313" key="6">
    <source>
        <dbReference type="EMBL" id="QLQ78921.1"/>
    </source>
</evidence>
<dbReference type="InterPro" id="IPR037198">
    <property type="entry name" value="MutL_C_sf"/>
</dbReference>
<dbReference type="Gene3D" id="3.30.565.10">
    <property type="entry name" value="Histidine kinase-like ATPase, C-terminal domain"/>
    <property type="match status" value="1"/>
</dbReference>
<dbReference type="EMBL" id="CP059268">
    <property type="protein sequence ID" value="QLQ78921.1"/>
    <property type="molecule type" value="Genomic_DNA"/>
</dbReference>
<dbReference type="OrthoDB" id="10263226at2759"/>
<dbReference type="InterPro" id="IPR002099">
    <property type="entry name" value="MutL/Mlh/PMS"/>
</dbReference>
<comment type="similarity">
    <text evidence="1">Belongs to the DNA mismatch repair MutL/HexB family.</text>
</comment>